<accession>A0A429ZA32</accession>
<dbReference type="AlphaFoldDB" id="A0A429ZA32"/>
<keyword evidence="1" id="KW-1133">Transmembrane helix</keyword>
<dbReference type="EMBL" id="NGJT01000037">
    <property type="protein sequence ID" value="RST90552.1"/>
    <property type="molecule type" value="Genomic_DNA"/>
</dbReference>
<keyword evidence="1" id="KW-0812">Transmembrane</keyword>
<proteinExistence type="predicted"/>
<name>A0A429ZA32_9ENTE</name>
<dbReference type="Proteomes" id="UP000288490">
    <property type="component" value="Unassembled WGS sequence"/>
</dbReference>
<sequence length="59" mass="7193">MTDNDARFEIERLRLENEQLRVQLRKKQSNKLWLWVLISAIVIMLIVFSDVWIPLIKLR</sequence>
<organism evidence="2 3">
    <name type="scientific">Vagococcus bubulae</name>
    <dbReference type="NCBI Taxonomy" id="1977868"/>
    <lineage>
        <taxon>Bacteria</taxon>
        <taxon>Bacillati</taxon>
        <taxon>Bacillota</taxon>
        <taxon>Bacilli</taxon>
        <taxon>Lactobacillales</taxon>
        <taxon>Enterococcaceae</taxon>
        <taxon>Vagococcus</taxon>
    </lineage>
</organism>
<gene>
    <name evidence="2" type="ORF">CBF36_11625</name>
</gene>
<keyword evidence="1" id="KW-0472">Membrane</keyword>
<evidence type="ECO:0000313" key="3">
    <source>
        <dbReference type="Proteomes" id="UP000288490"/>
    </source>
</evidence>
<feature type="transmembrane region" description="Helical" evidence="1">
    <location>
        <begin position="32"/>
        <end position="53"/>
    </location>
</feature>
<dbReference type="RefSeq" id="WP_125958541.1">
    <property type="nucleotide sequence ID" value="NZ_JAQEJV010000044.1"/>
</dbReference>
<evidence type="ECO:0000313" key="2">
    <source>
        <dbReference type="EMBL" id="RST90552.1"/>
    </source>
</evidence>
<comment type="caution">
    <text evidence="2">The sequence shown here is derived from an EMBL/GenBank/DDBJ whole genome shotgun (WGS) entry which is preliminary data.</text>
</comment>
<protein>
    <submittedName>
        <fullName evidence="2">Uncharacterized protein</fullName>
    </submittedName>
</protein>
<reference evidence="2 3" key="1">
    <citation type="submission" date="2017-05" db="EMBL/GenBank/DDBJ databases">
        <title>Vagococcus spp. assemblies.</title>
        <authorList>
            <person name="Gulvik C.A."/>
        </authorList>
    </citation>
    <scope>NUCLEOTIDE SEQUENCE [LARGE SCALE GENOMIC DNA]</scope>
    <source>
        <strain evidence="2 3">SS1994</strain>
    </source>
</reference>
<evidence type="ECO:0000256" key="1">
    <source>
        <dbReference type="SAM" id="Phobius"/>
    </source>
</evidence>
<keyword evidence="3" id="KW-1185">Reference proteome</keyword>